<keyword evidence="5" id="KW-0732">Signal</keyword>
<keyword evidence="2" id="KW-0479">Metal-binding</keyword>
<evidence type="ECO:0000256" key="3">
    <source>
        <dbReference type="ARBA" id="ARBA00022982"/>
    </source>
</evidence>
<feature type="signal peptide" evidence="5">
    <location>
        <begin position="1"/>
        <end position="21"/>
    </location>
</feature>
<evidence type="ECO:0000313" key="8">
    <source>
        <dbReference type="Proteomes" id="UP001139125"/>
    </source>
</evidence>
<dbReference type="GO" id="GO:0009055">
    <property type="term" value="F:electron transfer activity"/>
    <property type="evidence" value="ECO:0007669"/>
    <property type="project" value="InterPro"/>
</dbReference>
<keyword evidence="8" id="KW-1185">Reference proteome</keyword>
<dbReference type="InterPro" id="IPR008972">
    <property type="entry name" value="Cupredoxin"/>
</dbReference>
<dbReference type="InterPro" id="IPR050845">
    <property type="entry name" value="Cu-binding_ET"/>
</dbReference>
<dbReference type="Proteomes" id="UP001139125">
    <property type="component" value="Unassembled WGS sequence"/>
</dbReference>
<accession>A0A9X2RHM4</accession>
<proteinExistence type="predicted"/>
<dbReference type="EMBL" id="JANDBC010000002">
    <property type="protein sequence ID" value="MCP9291944.1"/>
    <property type="molecule type" value="Genomic_DNA"/>
</dbReference>
<evidence type="ECO:0000256" key="4">
    <source>
        <dbReference type="ARBA" id="ARBA00023008"/>
    </source>
</evidence>
<evidence type="ECO:0000256" key="2">
    <source>
        <dbReference type="ARBA" id="ARBA00022723"/>
    </source>
</evidence>
<dbReference type="PANTHER" id="PTHR38439:SF2">
    <property type="entry name" value="OUTER MEMBRANE PROTEIN H.8"/>
    <property type="match status" value="1"/>
</dbReference>
<dbReference type="Gene3D" id="2.60.40.420">
    <property type="entry name" value="Cupredoxins - blue copper proteins"/>
    <property type="match status" value="1"/>
</dbReference>
<dbReference type="InterPro" id="IPR014068">
    <property type="entry name" value="Azurin"/>
</dbReference>
<dbReference type="AlphaFoldDB" id="A0A9X2RHM4"/>
<evidence type="ECO:0000313" key="7">
    <source>
        <dbReference type="EMBL" id="MCP9291944.1"/>
    </source>
</evidence>
<keyword evidence="4" id="KW-0186">Copper</keyword>
<comment type="caution">
    <text evidence="7">The sequence shown here is derived from an EMBL/GenBank/DDBJ whole genome shotgun (WGS) entry which is preliminary data.</text>
</comment>
<protein>
    <submittedName>
        <fullName evidence="7">Azurin</fullName>
    </submittedName>
</protein>
<feature type="chain" id="PRO_5040925223" evidence="5">
    <location>
        <begin position="22"/>
        <end position="146"/>
    </location>
</feature>
<gene>
    <name evidence="7" type="primary">azu</name>
    <name evidence="7" type="ORF">NM125_10190</name>
</gene>
<feature type="domain" description="Blue (type 1) copper" evidence="6">
    <location>
        <begin position="24"/>
        <end position="146"/>
    </location>
</feature>
<keyword evidence="1" id="KW-0813">Transport</keyword>
<reference evidence="7" key="1">
    <citation type="submission" date="2022-06" db="EMBL/GenBank/DDBJ databases">
        <title>Gracilimonas sp. CAU 1638 isolated from sea sediment.</title>
        <authorList>
            <person name="Kim W."/>
        </authorList>
    </citation>
    <scope>NUCLEOTIDE SEQUENCE</scope>
    <source>
        <strain evidence="7">CAU 1638</strain>
    </source>
</reference>
<dbReference type="InterPro" id="IPR000923">
    <property type="entry name" value="BlueCu_1"/>
</dbReference>
<dbReference type="SUPFAM" id="SSF49503">
    <property type="entry name" value="Cupredoxins"/>
    <property type="match status" value="1"/>
</dbReference>
<dbReference type="PROSITE" id="PS00196">
    <property type="entry name" value="COPPER_BLUE"/>
    <property type="match status" value="1"/>
</dbReference>
<dbReference type="PANTHER" id="PTHR38439">
    <property type="entry name" value="AURACYANIN-B"/>
    <property type="match status" value="1"/>
</dbReference>
<evidence type="ECO:0000256" key="1">
    <source>
        <dbReference type="ARBA" id="ARBA00022448"/>
    </source>
</evidence>
<evidence type="ECO:0000256" key="5">
    <source>
        <dbReference type="SAM" id="SignalP"/>
    </source>
</evidence>
<organism evidence="7 8">
    <name type="scientific">Gracilimonas sediminicola</name>
    <dbReference type="NCBI Taxonomy" id="2952158"/>
    <lineage>
        <taxon>Bacteria</taxon>
        <taxon>Pseudomonadati</taxon>
        <taxon>Balneolota</taxon>
        <taxon>Balneolia</taxon>
        <taxon>Balneolales</taxon>
        <taxon>Balneolaceae</taxon>
        <taxon>Gracilimonas</taxon>
    </lineage>
</organism>
<dbReference type="GO" id="GO:0005507">
    <property type="term" value="F:copper ion binding"/>
    <property type="evidence" value="ECO:0007669"/>
    <property type="project" value="InterPro"/>
</dbReference>
<sequence>MRTLFSLLAIFALAFTNMVQAQDKVEVTIESNDRMQFDLSEIKVEAGQTVVLTLKHVGKLPKAAMGHNWVLLKQGVDIQTFGAAASKAAGNEYIPEGTDDVIVHTKLIGGGQETTIEFTAPEAGTYDYICSFPGHYALMKGKLIVE</sequence>
<evidence type="ECO:0000259" key="6">
    <source>
        <dbReference type="Pfam" id="PF00127"/>
    </source>
</evidence>
<name>A0A9X2RHM4_9BACT</name>
<dbReference type="InterPro" id="IPR028871">
    <property type="entry name" value="BlueCu_1_BS"/>
</dbReference>
<dbReference type="Pfam" id="PF00127">
    <property type="entry name" value="Copper-bind"/>
    <property type="match status" value="1"/>
</dbReference>
<dbReference type="CDD" id="cd13922">
    <property type="entry name" value="Azurin"/>
    <property type="match status" value="1"/>
</dbReference>
<keyword evidence="3" id="KW-0249">Electron transport</keyword>
<dbReference type="NCBIfam" id="TIGR02695">
    <property type="entry name" value="azurin"/>
    <property type="match status" value="1"/>
</dbReference>